<dbReference type="InterPro" id="IPR000551">
    <property type="entry name" value="MerR-type_HTH_dom"/>
</dbReference>
<organism evidence="3 4">
    <name type="scientific">Micromonospora andamanensis</name>
    <dbReference type="NCBI Taxonomy" id="1287068"/>
    <lineage>
        <taxon>Bacteria</taxon>
        <taxon>Bacillati</taxon>
        <taxon>Actinomycetota</taxon>
        <taxon>Actinomycetes</taxon>
        <taxon>Micromonosporales</taxon>
        <taxon>Micromonosporaceae</taxon>
        <taxon>Micromonospora</taxon>
    </lineage>
</organism>
<name>A0ABQ4I2P6_9ACTN</name>
<dbReference type="PROSITE" id="PS00552">
    <property type="entry name" value="HTH_MERR_1"/>
    <property type="match status" value="1"/>
</dbReference>
<dbReference type="PROSITE" id="PS50937">
    <property type="entry name" value="HTH_MERR_2"/>
    <property type="match status" value="1"/>
</dbReference>
<dbReference type="Pfam" id="PF13411">
    <property type="entry name" value="MerR_1"/>
    <property type="match status" value="1"/>
</dbReference>
<dbReference type="InterPro" id="IPR009061">
    <property type="entry name" value="DNA-bd_dom_put_sf"/>
</dbReference>
<evidence type="ECO:0000259" key="2">
    <source>
        <dbReference type="PROSITE" id="PS50937"/>
    </source>
</evidence>
<evidence type="ECO:0000256" key="1">
    <source>
        <dbReference type="ARBA" id="ARBA00023125"/>
    </source>
</evidence>
<keyword evidence="4" id="KW-1185">Reference proteome</keyword>
<dbReference type="Gene3D" id="1.10.1660.10">
    <property type="match status" value="1"/>
</dbReference>
<keyword evidence="1" id="KW-0238">DNA-binding</keyword>
<dbReference type="PANTHER" id="PTHR30204">
    <property type="entry name" value="REDOX-CYCLING DRUG-SENSING TRANSCRIPTIONAL ACTIVATOR SOXR"/>
    <property type="match status" value="1"/>
</dbReference>
<sequence length="130" mass="14448">MRDAMRIGDLAARTGVSARSIRYYEEQGLLVSTRTASGQRIFSEAAVQRVRLIQRLFDAGLSSRRMYELLPCMTNPDIRTSWLTDRLGEERDRIVAEMAQLARTVSALEDIIDDMAVDEQPQVSGAGAAA</sequence>
<accession>A0ABQ4I2P6</accession>
<proteinExistence type="predicted"/>
<evidence type="ECO:0000313" key="3">
    <source>
        <dbReference type="EMBL" id="GIJ12081.1"/>
    </source>
</evidence>
<dbReference type="SMART" id="SM00422">
    <property type="entry name" value="HTH_MERR"/>
    <property type="match status" value="1"/>
</dbReference>
<dbReference type="Proteomes" id="UP000647017">
    <property type="component" value="Unassembled WGS sequence"/>
</dbReference>
<protein>
    <submittedName>
        <fullName evidence="3">MerR family transcriptional regulator</fullName>
    </submittedName>
</protein>
<dbReference type="SUPFAM" id="SSF46955">
    <property type="entry name" value="Putative DNA-binding domain"/>
    <property type="match status" value="1"/>
</dbReference>
<dbReference type="PANTHER" id="PTHR30204:SF97">
    <property type="entry name" value="MERR FAMILY REGULATORY PROTEIN"/>
    <property type="match status" value="1"/>
</dbReference>
<dbReference type="PRINTS" id="PR00040">
    <property type="entry name" value="HTHMERR"/>
</dbReference>
<comment type="caution">
    <text evidence="3">The sequence shown here is derived from an EMBL/GenBank/DDBJ whole genome shotgun (WGS) entry which is preliminary data.</text>
</comment>
<gene>
    <name evidence="3" type="ORF">Van01_52950</name>
</gene>
<dbReference type="InterPro" id="IPR047057">
    <property type="entry name" value="MerR_fam"/>
</dbReference>
<evidence type="ECO:0000313" key="4">
    <source>
        <dbReference type="Proteomes" id="UP000647017"/>
    </source>
</evidence>
<feature type="domain" description="HTH merR-type" evidence="2">
    <location>
        <begin position="4"/>
        <end position="72"/>
    </location>
</feature>
<reference evidence="3 4" key="1">
    <citation type="submission" date="2021-01" db="EMBL/GenBank/DDBJ databases">
        <title>Whole genome shotgun sequence of Verrucosispora andamanensis NBRC 109075.</title>
        <authorList>
            <person name="Komaki H."/>
            <person name="Tamura T."/>
        </authorList>
    </citation>
    <scope>NUCLEOTIDE SEQUENCE [LARGE SCALE GENOMIC DNA]</scope>
    <source>
        <strain evidence="3 4">NBRC 109075</strain>
    </source>
</reference>
<dbReference type="EMBL" id="BOOZ01000043">
    <property type="protein sequence ID" value="GIJ12081.1"/>
    <property type="molecule type" value="Genomic_DNA"/>
</dbReference>